<evidence type="ECO:0000313" key="4">
    <source>
        <dbReference type="Proteomes" id="UP001149163"/>
    </source>
</evidence>
<dbReference type="AlphaFoldDB" id="A0A9W9LTE4"/>
<feature type="domain" description="F-box" evidence="2">
    <location>
        <begin position="5"/>
        <end position="53"/>
    </location>
</feature>
<sequence length="372" mass="43428">MMSNSSQFYDLPVELWRAILSYLPNRDIKTLRLVSKQSCNSVELRLQRVFLSANPLNIKVFRAIADHQKFRHKITEIVWDDARFARGPGGDINPERGQYLPKSDESDNETEESFESRRRRGELEGRGGPPDWEFYEDDFDYTNREDEEYGDTVYQMRNSANFRGQNVPLWFKAACVTNIEDLLMRRRKLNMVESWHQKFKTEKQLGSSGPSMNECWAIYRGLLRKQADVLAGNYDEEAFLYGLERFPALKRVTVTPAAHGVPFAPLYSSPMIRAFPQGFNYPIPRGWPTSTSEEPEDVITFPWQRVDERHREKYRAFRIVIRALAQQKNKVVELALDARQLYTGINCTIFDDPCVEHDHFLAVLKKPGFRRL</sequence>
<dbReference type="OrthoDB" id="5422579at2759"/>
<name>A0A9W9LTE4_9EURO</name>
<reference evidence="3" key="1">
    <citation type="submission" date="2022-11" db="EMBL/GenBank/DDBJ databases">
        <authorList>
            <person name="Petersen C."/>
        </authorList>
    </citation>
    <scope>NUCLEOTIDE SEQUENCE</scope>
    <source>
        <strain evidence="3">IBT 26290</strain>
    </source>
</reference>
<gene>
    <name evidence="3" type="ORF">N7482_001277</name>
</gene>
<keyword evidence="4" id="KW-1185">Reference proteome</keyword>
<feature type="region of interest" description="Disordered" evidence="1">
    <location>
        <begin position="88"/>
        <end position="137"/>
    </location>
</feature>
<reference evidence="3" key="2">
    <citation type="journal article" date="2023" name="IMA Fungus">
        <title>Comparative genomic study of the Penicillium genus elucidates a diverse pangenome and 15 lateral gene transfer events.</title>
        <authorList>
            <person name="Petersen C."/>
            <person name="Sorensen T."/>
            <person name="Nielsen M.R."/>
            <person name="Sondergaard T.E."/>
            <person name="Sorensen J.L."/>
            <person name="Fitzpatrick D.A."/>
            <person name="Frisvad J.C."/>
            <person name="Nielsen K.L."/>
        </authorList>
    </citation>
    <scope>NUCLEOTIDE SEQUENCE</scope>
    <source>
        <strain evidence="3">IBT 26290</strain>
    </source>
</reference>
<accession>A0A9W9LTE4</accession>
<dbReference type="Proteomes" id="UP001149163">
    <property type="component" value="Unassembled WGS sequence"/>
</dbReference>
<dbReference type="CDD" id="cd09917">
    <property type="entry name" value="F-box_SF"/>
    <property type="match status" value="1"/>
</dbReference>
<evidence type="ECO:0000256" key="1">
    <source>
        <dbReference type="SAM" id="MobiDB-lite"/>
    </source>
</evidence>
<evidence type="ECO:0000259" key="2">
    <source>
        <dbReference type="PROSITE" id="PS50181"/>
    </source>
</evidence>
<dbReference type="InterPro" id="IPR036047">
    <property type="entry name" value="F-box-like_dom_sf"/>
</dbReference>
<protein>
    <recommendedName>
        <fullName evidence="2">F-box domain-containing protein</fullName>
    </recommendedName>
</protein>
<dbReference type="Pfam" id="PF00646">
    <property type="entry name" value="F-box"/>
    <property type="match status" value="1"/>
</dbReference>
<dbReference type="SUPFAM" id="SSF81383">
    <property type="entry name" value="F-box domain"/>
    <property type="match status" value="1"/>
</dbReference>
<organism evidence="3 4">
    <name type="scientific">Penicillium canariense</name>
    <dbReference type="NCBI Taxonomy" id="189055"/>
    <lineage>
        <taxon>Eukaryota</taxon>
        <taxon>Fungi</taxon>
        <taxon>Dikarya</taxon>
        <taxon>Ascomycota</taxon>
        <taxon>Pezizomycotina</taxon>
        <taxon>Eurotiomycetes</taxon>
        <taxon>Eurotiomycetidae</taxon>
        <taxon>Eurotiales</taxon>
        <taxon>Aspergillaceae</taxon>
        <taxon>Penicillium</taxon>
    </lineage>
</organism>
<dbReference type="EMBL" id="JAPQKN010000001">
    <property type="protein sequence ID" value="KAJ5175400.1"/>
    <property type="molecule type" value="Genomic_DNA"/>
</dbReference>
<proteinExistence type="predicted"/>
<dbReference type="InterPro" id="IPR001810">
    <property type="entry name" value="F-box_dom"/>
</dbReference>
<comment type="caution">
    <text evidence="3">The sequence shown here is derived from an EMBL/GenBank/DDBJ whole genome shotgun (WGS) entry which is preliminary data.</text>
</comment>
<dbReference type="GeneID" id="81422578"/>
<dbReference type="PROSITE" id="PS50181">
    <property type="entry name" value="FBOX"/>
    <property type="match status" value="1"/>
</dbReference>
<dbReference type="RefSeq" id="XP_056547008.1">
    <property type="nucleotide sequence ID" value="XM_056683402.1"/>
</dbReference>
<evidence type="ECO:0000313" key="3">
    <source>
        <dbReference type="EMBL" id="KAJ5175400.1"/>
    </source>
</evidence>